<evidence type="ECO:0000313" key="3">
    <source>
        <dbReference type="EMBL" id="MBB4412137.1"/>
    </source>
</evidence>
<dbReference type="AlphaFoldDB" id="A0A7W6Y1C6"/>
<protein>
    <submittedName>
        <fullName evidence="4">Uncharacterized protein</fullName>
    </submittedName>
</protein>
<organism evidence="4 7">
    <name type="scientific">Aliirhizobium cellulosilyticum</name>
    <dbReference type="NCBI Taxonomy" id="393664"/>
    <lineage>
        <taxon>Bacteria</taxon>
        <taxon>Pseudomonadati</taxon>
        <taxon>Pseudomonadota</taxon>
        <taxon>Alphaproteobacteria</taxon>
        <taxon>Hyphomicrobiales</taxon>
        <taxon>Rhizobiaceae</taxon>
        <taxon>Aliirhizobium</taxon>
    </lineage>
</organism>
<dbReference type="Proteomes" id="UP000524535">
    <property type="component" value="Unassembled WGS sequence"/>
</dbReference>
<evidence type="ECO:0000313" key="7">
    <source>
        <dbReference type="Proteomes" id="UP000576087"/>
    </source>
</evidence>
<dbReference type="Proteomes" id="UP000576087">
    <property type="component" value="Unassembled WGS sequence"/>
</dbReference>
<keyword evidence="6" id="KW-1185">Reference proteome</keyword>
<comment type="caution">
    <text evidence="4">The sequence shown here is derived from an EMBL/GenBank/DDBJ whole genome shotgun (WGS) entry which is preliminary data.</text>
</comment>
<name>A0A7W6Y1C6_9HYPH</name>
<dbReference type="EMBL" id="JACIGY010000003">
    <property type="protein sequence ID" value="MBB4412137.1"/>
    <property type="molecule type" value="Genomic_DNA"/>
</dbReference>
<gene>
    <name evidence="3" type="ORF">GGE31_002650</name>
    <name evidence="2" type="ORF">GGE33_003404</name>
    <name evidence="4" type="ORF">GGE35_002590</name>
</gene>
<evidence type="ECO:0000256" key="1">
    <source>
        <dbReference type="SAM" id="MobiDB-lite"/>
    </source>
</evidence>
<reference evidence="5 6" key="1">
    <citation type="submission" date="2020-08" db="EMBL/GenBank/DDBJ databases">
        <title>Genomic Encyclopedia of Type Strains, Phase IV (KMG-V): Genome sequencing to study the core and pangenomes of soil and plant-associated prokaryotes.</title>
        <authorList>
            <person name="Whitman W."/>
        </authorList>
    </citation>
    <scope>NUCLEOTIDE SEQUENCE [LARGE SCALE GENOMIC DNA]</scope>
    <source>
        <strain evidence="3 6">SEMIA 444</strain>
        <strain evidence="2 5">SEMIA 448</strain>
        <strain evidence="4 7">SEMIA 452</strain>
    </source>
</reference>
<dbReference type="Proteomes" id="UP000520770">
    <property type="component" value="Unassembled WGS sequence"/>
</dbReference>
<evidence type="ECO:0000313" key="4">
    <source>
        <dbReference type="EMBL" id="MBB4446768.1"/>
    </source>
</evidence>
<dbReference type="EMBL" id="JACIHM010000003">
    <property type="protein sequence ID" value="MBB4446768.1"/>
    <property type="molecule type" value="Genomic_DNA"/>
</dbReference>
<feature type="region of interest" description="Disordered" evidence="1">
    <location>
        <begin position="1"/>
        <end position="21"/>
    </location>
</feature>
<accession>A0A7W6Y1C6</accession>
<proteinExistence type="predicted"/>
<dbReference type="EMBL" id="JACIGW010000003">
    <property type="protein sequence ID" value="MBB4349642.1"/>
    <property type="molecule type" value="Genomic_DNA"/>
</dbReference>
<evidence type="ECO:0000313" key="2">
    <source>
        <dbReference type="EMBL" id="MBB4349642.1"/>
    </source>
</evidence>
<evidence type="ECO:0000313" key="5">
    <source>
        <dbReference type="Proteomes" id="UP000520770"/>
    </source>
</evidence>
<dbReference type="RefSeq" id="WP_148144585.1">
    <property type="nucleotide sequence ID" value="NZ_JACIGW010000003.1"/>
</dbReference>
<evidence type="ECO:0000313" key="6">
    <source>
        <dbReference type="Proteomes" id="UP000524535"/>
    </source>
</evidence>
<sequence length="96" mass="10596">MNDLDEPTSPTHIPGDQDKMHSMTTFLEKTFGPTELAIVEAAFSEWVDQAKVEKQSPEAELAAAIVINLFREGNDTIPAMRKAISAHRGLIDLRCS</sequence>